<feature type="compositionally biased region" description="Basic residues" evidence="1">
    <location>
        <begin position="62"/>
        <end position="81"/>
    </location>
</feature>
<feature type="compositionally biased region" description="Basic residues" evidence="1">
    <location>
        <begin position="236"/>
        <end position="246"/>
    </location>
</feature>
<accession>A0A9N9LF17</accession>
<evidence type="ECO:0000313" key="2">
    <source>
        <dbReference type="EMBL" id="CAG8971154.1"/>
    </source>
</evidence>
<feature type="region of interest" description="Disordered" evidence="1">
    <location>
        <begin position="1"/>
        <end position="258"/>
    </location>
</feature>
<protein>
    <submittedName>
        <fullName evidence="2">Uncharacterized protein</fullName>
    </submittedName>
</protein>
<feature type="compositionally biased region" description="Basic residues" evidence="1">
    <location>
        <begin position="137"/>
        <end position="150"/>
    </location>
</feature>
<dbReference type="Proteomes" id="UP000701801">
    <property type="component" value="Unassembled WGS sequence"/>
</dbReference>
<dbReference type="EMBL" id="CAJVRM010000012">
    <property type="protein sequence ID" value="CAG8971154.1"/>
    <property type="molecule type" value="Genomic_DNA"/>
</dbReference>
<evidence type="ECO:0000313" key="3">
    <source>
        <dbReference type="Proteomes" id="UP000701801"/>
    </source>
</evidence>
<proteinExistence type="predicted"/>
<dbReference type="AlphaFoldDB" id="A0A9N9LF17"/>
<reference evidence="2" key="1">
    <citation type="submission" date="2021-07" db="EMBL/GenBank/DDBJ databases">
        <authorList>
            <person name="Durling M."/>
        </authorList>
    </citation>
    <scope>NUCLEOTIDE SEQUENCE</scope>
</reference>
<gene>
    <name evidence="2" type="ORF">HYALB_00010129</name>
</gene>
<feature type="compositionally biased region" description="Polar residues" evidence="1">
    <location>
        <begin position="219"/>
        <end position="230"/>
    </location>
</feature>
<evidence type="ECO:0000256" key="1">
    <source>
        <dbReference type="SAM" id="MobiDB-lite"/>
    </source>
</evidence>
<comment type="caution">
    <text evidence="2">The sequence shown here is derived from an EMBL/GenBank/DDBJ whole genome shotgun (WGS) entry which is preliminary data.</text>
</comment>
<dbReference type="OrthoDB" id="3545073at2759"/>
<name>A0A9N9LF17_9HELO</name>
<organism evidence="2 3">
    <name type="scientific">Hymenoscyphus albidus</name>
    <dbReference type="NCBI Taxonomy" id="595503"/>
    <lineage>
        <taxon>Eukaryota</taxon>
        <taxon>Fungi</taxon>
        <taxon>Dikarya</taxon>
        <taxon>Ascomycota</taxon>
        <taxon>Pezizomycotina</taxon>
        <taxon>Leotiomycetes</taxon>
        <taxon>Helotiales</taxon>
        <taxon>Helotiaceae</taxon>
        <taxon>Hymenoscyphus</taxon>
    </lineage>
</organism>
<sequence>MASENQTQPQLCFSSPTSTQFENKRNRQESQTMKHALASFGGYAADEEADANPSSQVNNSAKSKKKKKKKHKIHKTRKRRHSEIVGGNDDEEDIASQVPGASLPFRKHKNATKEATLSGDEVSDRERINVTPTPPATRRRKSGGSKKADRRKAGSDGYDANTEEESAAEDTERKISLIDTVKLPGTLIQEKTPSAEEDSGNGDGQRAETPIRPPPRIHGSNSTQSLNAIKQESPKKLPKKSTRKAKTPLPSTVTEHAGRAGIASSMRKQLSNISDDMFAKPIPRRVAFEPLPVKAKSSLQTRRREAVDDDWEETIGKVRGLVIGSGDAEMEENIAYSTVYLESAPDRTIIYGDSTCRILMLSAGNTRDIKAEKGGVVLCEVTKGGPLLVMVTDNNRQDGKSFRINEGGLWRVRGAEDCQVTNIAGEEVRLTIFGKEHHD</sequence>
<keyword evidence="3" id="KW-1185">Reference proteome</keyword>
<feature type="compositionally biased region" description="Polar residues" evidence="1">
    <location>
        <begin position="52"/>
        <end position="61"/>
    </location>
</feature>
<feature type="compositionally biased region" description="Polar residues" evidence="1">
    <location>
        <begin position="1"/>
        <end position="21"/>
    </location>
</feature>